<gene>
    <name evidence="2" type="ORF">GZ77_20785</name>
</gene>
<dbReference type="Proteomes" id="UP000028006">
    <property type="component" value="Unassembled WGS sequence"/>
</dbReference>
<protein>
    <submittedName>
        <fullName evidence="2">Uncharacterized protein</fullName>
    </submittedName>
</protein>
<proteinExistence type="predicted"/>
<evidence type="ECO:0000256" key="1">
    <source>
        <dbReference type="SAM" id="MobiDB-lite"/>
    </source>
</evidence>
<organism evidence="2 3">
    <name type="scientific">Endozoicomonas montiporae</name>
    <dbReference type="NCBI Taxonomy" id="1027273"/>
    <lineage>
        <taxon>Bacteria</taxon>
        <taxon>Pseudomonadati</taxon>
        <taxon>Pseudomonadota</taxon>
        <taxon>Gammaproteobacteria</taxon>
        <taxon>Oceanospirillales</taxon>
        <taxon>Endozoicomonadaceae</taxon>
        <taxon>Endozoicomonas</taxon>
    </lineage>
</organism>
<sequence length="595" mass="65917">MINIHQLGLSLSLIGACCQAAGTEPLTDTPTPADIRDLLLYSYSKKAILNEIINQPDWSHLIHLSKQSILAYPVSGGSRPDEPGRTATPSTSGENLSHPHQVAPDANWDDYYDDEEDDAIGSGGPMSLISAMAGSMYESMIANPVGADLSSEEKDAVEFNATVNLYIDSSIYPYFFDLIQLAGHAAEIRGRLKPALMADINSLIEKVLKQEGKTLEELTSNHKLFQWIRWLRASNIIHTLNRIYCDIQNQPDGMNSARLMVTYSDLRSMIRFYNALAGLNLDDVVFSDVVRNFLSQMVEGNIPSEESGIIPIMEQPLTIVVIAIVYQSSLIDALIKGNHIIFNLNSFINNRALYRERYSSLVASLRKVIANLLVVEEEDQSKKDRRIERCALAIIHILLNEAPLMSQLSSGSLTSVAEQPASVEAASETLFAILNSFAVHSEAQSVAVIIAMLNMPYLIGILNRIVASNQHQNLPQVFNWISERYTTIVNNTSDDSSRLILEGAIEALAHPPEVLECDNGPLTSLVNEWLITIQPESLSDAGDFEVTDIEEHTVKVDANAVISALKKLHPSIVKWTNKDASEIKKRMSTLWKRSY</sequence>
<reference evidence="2 3" key="1">
    <citation type="submission" date="2014-06" db="EMBL/GenBank/DDBJ databases">
        <title>Whole Genome Sequences of Three Symbiotic Endozoicomonas Bacteria.</title>
        <authorList>
            <person name="Neave M.J."/>
            <person name="Apprill A."/>
            <person name="Voolstra C.R."/>
        </authorList>
    </citation>
    <scope>NUCLEOTIDE SEQUENCE [LARGE SCALE GENOMIC DNA]</scope>
    <source>
        <strain evidence="2 3">LMG 24815</strain>
    </source>
</reference>
<evidence type="ECO:0000313" key="2">
    <source>
        <dbReference type="EMBL" id="KEQ12878.1"/>
    </source>
</evidence>
<dbReference type="RefSeq" id="WP_034878299.1">
    <property type="nucleotide sequence ID" value="NZ_JOKG01000004.1"/>
</dbReference>
<feature type="region of interest" description="Disordered" evidence="1">
    <location>
        <begin position="73"/>
        <end position="107"/>
    </location>
</feature>
<accession>A0A081N355</accession>
<name>A0A081N355_9GAMM</name>
<keyword evidence="3" id="KW-1185">Reference proteome</keyword>
<dbReference type="EMBL" id="JOKG01000004">
    <property type="protein sequence ID" value="KEQ12878.1"/>
    <property type="molecule type" value="Genomic_DNA"/>
</dbReference>
<evidence type="ECO:0000313" key="3">
    <source>
        <dbReference type="Proteomes" id="UP000028006"/>
    </source>
</evidence>
<comment type="caution">
    <text evidence="2">The sequence shown here is derived from an EMBL/GenBank/DDBJ whole genome shotgun (WGS) entry which is preliminary data.</text>
</comment>
<dbReference type="AlphaFoldDB" id="A0A081N355"/>